<comment type="caution">
    <text evidence="2">The sequence shown here is derived from an EMBL/GenBank/DDBJ whole genome shotgun (WGS) entry which is preliminary data.</text>
</comment>
<gene>
    <name evidence="2" type="ORF">MUN33_12830</name>
</gene>
<dbReference type="EMBL" id="JALIEA010000017">
    <property type="protein sequence ID" value="MCJ7859588.1"/>
    <property type="molecule type" value="Genomic_DNA"/>
</dbReference>
<name>A0A9X2B083_9CORY</name>
<feature type="compositionally biased region" description="Polar residues" evidence="1">
    <location>
        <begin position="1"/>
        <end position="10"/>
    </location>
</feature>
<dbReference type="AlphaFoldDB" id="A0A9X2B083"/>
<dbReference type="InterPro" id="IPR021555">
    <property type="entry name" value="DUF3000"/>
</dbReference>
<keyword evidence="3" id="KW-1185">Reference proteome</keyword>
<evidence type="ECO:0000313" key="2">
    <source>
        <dbReference type="EMBL" id="MCJ7859588.1"/>
    </source>
</evidence>
<accession>A0A9X2B083</accession>
<evidence type="ECO:0000313" key="3">
    <source>
        <dbReference type="Proteomes" id="UP001139207"/>
    </source>
</evidence>
<feature type="region of interest" description="Disordered" evidence="1">
    <location>
        <begin position="1"/>
        <end position="28"/>
    </location>
</feature>
<organism evidence="2 3">
    <name type="scientific">Corynebacterium kalidii</name>
    <dbReference type="NCBI Taxonomy" id="2931982"/>
    <lineage>
        <taxon>Bacteria</taxon>
        <taxon>Bacillati</taxon>
        <taxon>Actinomycetota</taxon>
        <taxon>Actinomycetes</taxon>
        <taxon>Mycobacteriales</taxon>
        <taxon>Corynebacteriaceae</taxon>
        <taxon>Corynebacterium</taxon>
    </lineage>
</organism>
<evidence type="ECO:0000256" key="1">
    <source>
        <dbReference type="SAM" id="MobiDB-lite"/>
    </source>
</evidence>
<sequence>MSVDSETTGTPGRAAAADGTDAVPGPFRDAVTSMHSAPVRGGITVTDIRPPRKLAPYSHAIGLEVDRLPAGTEPPGTAGHDGGEAAVPTDSEGDAFGRLILLHDPKGAEGPGMMKLVAYIQADLDSAVAEDPLLPEVAWDWLTEGLAGSSFSDLGGTVTATASSRFGDIGGPANAFQLEMRASWTAAGTDLSGHVTAFSKVLANVAGLPPEGVTSLRGR</sequence>
<reference evidence="2" key="1">
    <citation type="submission" date="2022-04" db="EMBL/GenBank/DDBJ databases">
        <title>Corynebacterium kalidii LD5P10.</title>
        <authorList>
            <person name="Sun J.Q."/>
        </authorList>
    </citation>
    <scope>NUCLEOTIDE SEQUENCE</scope>
    <source>
        <strain evidence="2">LD5P10</strain>
    </source>
</reference>
<dbReference type="Pfam" id="PF11452">
    <property type="entry name" value="DUF3000"/>
    <property type="match status" value="1"/>
</dbReference>
<dbReference type="Proteomes" id="UP001139207">
    <property type="component" value="Unassembled WGS sequence"/>
</dbReference>
<protein>
    <submittedName>
        <fullName evidence="2">DUF3000 domain-containing protein</fullName>
    </submittedName>
</protein>
<proteinExistence type="predicted"/>
<feature type="region of interest" description="Disordered" evidence="1">
    <location>
        <begin position="67"/>
        <end position="88"/>
    </location>
</feature>